<keyword evidence="3" id="KW-1185">Reference proteome</keyword>
<dbReference type="EMBL" id="VAJM01000016">
    <property type="protein sequence ID" value="TLM88743.1"/>
    <property type="molecule type" value="Genomic_DNA"/>
</dbReference>
<feature type="chain" id="PRO_5024458496" description="Secreted protein" evidence="1">
    <location>
        <begin position="28"/>
        <end position="68"/>
    </location>
</feature>
<protein>
    <recommendedName>
        <fullName evidence="4">Secreted protein</fullName>
    </recommendedName>
</protein>
<evidence type="ECO:0000313" key="2">
    <source>
        <dbReference type="EMBL" id="TLM88743.1"/>
    </source>
</evidence>
<proteinExistence type="predicted"/>
<accession>A0A5R8WJG0</accession>
<evidence type="ECO:0008006" key="4">
    <source>
        <dbReference type="Google" id="ProtNLM"/>
    </source>
</evidence>
<comment type="caution">
    <text evidence="2">The sequence shown here is derived from an EMBL/GenBank/DDBJ whole genome shotgun (WGS) entry which is preliminary data.</text>
</comment>
<evidence type="ECO:0000313" key="3">
    <source>
        <dbReference type="Proteomes" id="UP000305517"/>
    </source>
</evidence>
<gene>
    <name evidence="2" type="ORF">FDY95_23200</name>
</gene>
<dbReference type="RefSeq" id="WP_138081609.1">
    <property type="nucleotide sequence ID" value="NZ_VAJM01000016.1"/>
</dbReference>
<organism evidence="2 3">
    <name type="scientific">Hymenobacter jeollabukensis</name>
    <dbReference type="NCBI Taxonomy" id="2025313"/>
    <lineage>
        <taxon>Bacteria</taxon>
        <taxon>Pseudomonadati</taxon>
        <taxon>Bacteroidota</taxon>
        <taxon>Cytophagia</taxon>
        <taxon>Cytophagales</taxon>
        <taxon>Hymenobacteraceae</taxon>
        <taxon>Hymenobacter</taxon>
    </lineage>
</organism>
<dbReference type="Proteomes" id="UP000305517">
    <property type="component" value="Unassembled WGS sequence"/>
</dbReference>
<dbReference type="AlphaFoldDB" id="A0A5R8WJG0"/>
<sequence length="68" mass="6966">MRKSFRKLAVAGALAMGAVLASAPANKAEARWFGSDVACSGGSAHTVYYFFGVPIQTGGDVPNSALCD</sequence>
<name>A0A5R8WJG0_9BACT</name>
<reference evidence="2 3" key="1">
    <citation type="submission" date="2019-05" db="EMBL/GenBank/DDBJ databases">
        <title>Hymenobacter edaphi sp. nov., isolated from abandoned arsenic-contaminated farmland soil.</title>
        <authorList>
            <person name="Nie L."/>
        </authorList>
    </citation>
    <scope>NUCLEOTIDE SEQUENCE [LARGE SCALE GENOMIC DNA]</scope>
    <source>
        <strain evidence="2 3">1-3-3-8</strain>
    </source>
</reference>
<feature type="signal peptide" evidence="1">
    <location>
        <begin position="1"/>
        <end position="27"/>
    </location>
</feature>
<keyword evidence="1" id="KW-0732">Signal</keyword>
<evidence type="ECO:0000256" key="1">
    <source>
        <dbReference type="SAM" id="SignalP"/>
    </source>
</evidence>